<gene>
    <name evidence="2" type="ORF">SVUK_LOCUS14517</name>
</gene>
<keyword evidence="1" id="KW-0472">Membrane</keyword>
<dbReference type="Proteomes" id="UP000270094">
    <property type="component" value="Unassembled WGS sequence"/>
</dbReference>
<protein>
    <submittedName>
        <fullName evidence="2">Uncharacterized protein</fullName>
    </submittedName>
</protein>
<reference evidence="2 3" key="1">
    <citation type="submission" date="2018-11" db="EMBL/GenBank/DDBJ databases">
        <authorList>
            <consortium name="Pathogen Informatics"/>
        </authorList>
    </citation>
    <scope>NUCLEOTIDE SEQUENCE [LARGE SCALE GENOMIC DNA]</scope>
</reference>
<name>A0A3P7JIA5_STRVU</name>
<dbReference type="AlphaFoldDB" id="A0A3P7JIA5"/>
<evidence type="ECO:0000256" key="1">
    <source>
        <dbReference type="SAM" id="Phobius"/>
    </source>
</evidence>
<keyword evidence="3" id="KW-1185">Reference proteome</keyword>
<feature type="transmembrane region" description="Helical" evidence="1">
    <location>
        <begin position="118"/>
        <end position="137"/>
    </location>
</feature>
<keyword evidence="1" id="KW-1133">Transmembrane helix</keyword>
<keyword evidence="1" id="KW-0812">Transmembrane</keyword>
<dbReference type="OrthoDB" id="8193498at2759"/>
<evidence type="ECO:0000313" key="3">
    <source>
        <dbReference type="Proteomes" id="UP000270094"/>
    </source>
</evidence>
<sequence length="142" mass="16485">MFGSCARVSLVPFLRRQAQSSISVRMCYDVRNKISGAYDPVLKRDGPSIVRNGYPAFFTRPTFVEQIKAERTLDDTSLGVIPTKLQKKLLVLMHVYDSQADIPHYVPHGTMNRMHSRLRFFTIFLPVSFLMAFAFYYRENFH</sequence>
<accession>A0A3P7JIA5</accession>
<organism evidence="2 3">
    <name type="scientific">Strongylus vulgaris</name>
    <name type="common">Blood worm</name>
    <dbReference type="NCBI Taxonomy" id="40348"/>
    <lineage>
        <taxon>Eukaryota</taxon>
        <taxon>Metazoa</taxon>
        <taxon>Ecdysozoa</taxon>
        <taxon>Nematoda</taxon>
        <taxon>Chromadorea</taxon>
        <taxon>Rhabditida</taxon>
        <taxon>Rhabditina</taxon>
        <taxon>Rhabditomorpha</taxon>
        <taxon>Strongyloidea</taxon>
        <taxon>Strongylidae</taxon>
        <taxon>Strongylus</taxon>
    </lineage>
</organism>
<proteinExistence type="predicted"/>
<dbReference type="EMBL" id="UYYB01105410">
    <property type="protein sequence ID" value="VDM79519.1"/>
    <property type="molecule type" value="Genomic_DNA"/>
</dbReference>
<evidence type="ECO:0000313" key="2">
    <source>
        <dbReference type="EMBL" id="VDM79519.1"/>
    </source>
</evidence>